<feature type="compositionally biased region" description="Low complexity" evidence="6">
    <location>
        <begin position="1202"/>
        <end position="1227"/>
    </location>
</feature>
<dbReference type="Pfam" id="PF05920">
    <property type="entry name" value="Homeobox_KN"/>
    <property type="match status" value="1"/>
</dbReference>
<feature type="compositionally biased region" description="Basic residues" evidence="6">
    <location>
        <begin position="423"/>
        <end position="433"/>
    </location>
</feature>
<dbReference type="CDD" id="cd00086">
    <property type="entry name" value="homeodomain"/>
    <property type="match status" value="1"/>
</dbReference>
<dbReference type="PROSITE" id="PS00028">
    <property type="entry name" value="ZINC_FINGER_C2H2_1"/>
    <property type="match status" value="1"/>
</dbReference>
<dbReference type="Pfam" id="PF03221">
    <property type="entry name" value="HTH_Tnp_Tc5"/>
    <property type="match status" value="1"/>
</dbReference>
<dbReference type="Gene3D" id="1.10.10.60">
    <property type="entry name" value="Homeodomain-like"/>
    <property type="match status" value="1"/>
</dbReference>
<feature type="compositionally biased region" description="Low complexity" evidence="6">
    <location>
        <begin position="910"/>
        <end position="924"/>
    </location>
</feature>
<comment type="caution">
    <text evidence="10">The sequence shown here is derived from an EMBL/GenBank/DDBJ whole genome shotgun (WGS) entry which is preliminary data.</text>
</comment>
<feature type="compositionally biased region" description="Polar residues" evidence="6">
    <location>
        <begin position="897"/>
        <end position="909"/>
    </location>
</feature>
<dbReference type="InterPro" id="IPR050224">
    <property type="entry name" value="TALE_homeobox"/>
</dbReference>
<dbReference type="PANTHER" id="PTHR11850">
    <property type="entry name" value="HOMEOBOX PROTEIN TRANSCRIPTION FACTORS"/>
    <property type="match status" value="1"/>
</dbReference>
<dbReference type="Proteomes" id="UP000070121">
    <property type="component" value="Unassembled WGS sequence"/>
</dbReference>
<evidence type="ECO:0000313" key="10">
    <source>
        <dbReference type="EMBL" id="KXH60456.1"/>
    </source>
</evidence>
<evidence type="ECO:0000259" key="8">
    <source>
        <dbReference type="PROSITE" id="PS50157"/>
    </source>
</evidence>
<dbReference type="PROSITE" id="PS51253">
    <property type="entry name" value="HTH_CENPB"/>
    <property type="match status" value="1"/>
</dbReference>
<evidence type="ECO:0008006" key="12">
    <source>
        <dbReference type="Google" id="ProtNLM"/>
    </source>
</evidence>
<dbReference type="InterPro" id="IPR001356">
    <property type="entry name" value="HD"/>
</dbReference>
<keyword evidence="4" id="KW-0862">Zinc</keyword>
<evidence type="ECO:0000256" key="5">
    <source>
        <dbReference type="PROSITE-ProRule" id="PRU00108"/>
    </source>
</evidence>
<evidence type="ECO:0000259" key="7">
    <source>
        <dbReference type="PROSITE" id="PS50071"/>
    </source>
</evidence>
<keyword evidence="4" id="KW-0863">Zinc-finger</keyword>
<reference evidence="10 11" key="1">
    <citation type="submission" date="2014-02" db="EMBL/GenBank/DDBJ databases">
        <title>The genome sequence of Colletotrichum salicis CBS 607.94.</title>
        <authorList>
            <person name="Baroncelli R."/>
            <person name="Thon M.R."/>
        </authorList>
    </citation>
    <scope>NUCLEOTIDE SEQUENCE [LARGE SCALE GENOMIC DNA]</scope>
    <source>
        <strain evidence="10 11">CBS 607.94</strain>
    </source>
</reference>
<evidence type="ECO:0000256" key="3">
    <source>
        <dbReference type="ARBA" id="ARBA00023242"/>
    </source>
</evidence>
<dbReference type="EMBL" id="JFFI01001383">
    <property type="protein sequence ID" value="KXH60456.1"/>
    <property type="molecule type" value="Genomic_DNA"/>
</dbReference>
<evidence type="ECO:0000256" key="4">
    <source>
        <dbReference type="PROSITE-ProRule" id="PRU00042"/>
    </source>
</evidence>
<accession>A0A135UJB6</accession>
<feature type="region of interest" description="Disordered" evidence="6">
    <location>
        <begin position="1180"/>
        <end position="1227"/>
    </location>
</feature>
<dbReference type="PROSITE" id="PS50071">
    <property type="entry name" value="HOMEOBOX_2"/>
    <property type="match status" value="1"/>
</dbReference>
<gene>
    <name evidence="10" type="ORF">CSAL01_09934</name>
</gene>
<dbReference type="STRING" id="1209931.A0A135UJB6"/>
<keyword evidence="11" id="KW-1185">Reference proteome</keyword>
<dbReference type="AlphaFoldDB" id="A0A135UJB6"/>
<keyword evidence="1 5" id="KW-0238">DNA-binding</keyword>
<evidence type="ECO:0000256" key="6">
    <source>
        <dbReference type="SAM" id="MobiDB-lite"/>
    </source>
</evidence>
<organism evidence="10 11">
    <name type="scientific">Colletotrichum salicis</name>
    <dbReference type="NCBI Taxonomy" id="1209931"/>
    <lineage>
        <taxon>Eukaryota</taxon>
        <taxon>Fungi</taxon>
        <taxon>Dikarya</taxon>
        <taxon>Ascomycota</taxon>
        <taxon>Pezizomycotina</taxon>
        <taxon>Sordariomycetes</taxon>
        <taxon>Hypocreomycetidae</taxon>
        <taxon>Glomerellales</taxon>
        <taxon>Glomerellaceae</taxon>
        <taxon>Colletotrichum</taxon>
        <taxon>Colletotrichum acutatum species complex</taxon>
    </lineage>
</organism>
<feature type="region of interest" description="Disordered" evidence="6">
    <location>
        <begin position="897"/>
        <end position="924"/>
    </location>
</feature>
<dbReference type="GO" id="GO:0006355">
    <property type="term" value="P:regulation of DNA-templated transcription"/>
    <property type="evidence" value="ECO:0007669"/>
    <property type="project" value="InterPro"/>
</dbReference>
<sequence>MTTIPEDTGMDEFVNWEAAATEVGNIFNMPTQDVPPTDPNLDLVLENADDDDFGFVALEHFSGELAAPGAGLTGDPLELIDTQLSSAQEDWWFAPETPCNNCILGGYSCKQIKEGKFKSYCTSCVALRSECSLAEHLPGGLADLDTSDAIPSQNPWPIMGDHPRAVQEDDHMDLLSSLNAWPAMGEHHCGTLEDNVLAAGLPSTSTPDLLRGMTASADQPAMEAAQVKTATPAKVGARFSRESVRILKNWLSTHTRHPYPSDEEKEMLQRQTGLNKTQITNWLANARRRGKIQAPRSTSPHPRSYSGAIDIPQRRGTPAPDGRVRNMNPLERWVDSPPENEPATVSAIAMAVASSSRTSSSGLTSPYSFNFTDDGSGKSLCNASSASSLGTSHGTSHSSGGSFASAYSHASRGSFGSFGSFNRGRRRRRRRVGTKVEEKTALAAPPKTFQCTFCTESFRTKHDWQRHEKSLHLSLERWVCAPDGPIGLNPATNQLACVFCGEANPDNAHIESHNHSACQERLLQERCFYRKDHLNQHLRLVHNCKFVDWSMKAWKVATPEIRSRCGFCGVVLDSWGSRVEHIANHFRSDGNTMADWKGDWGFEAPVLEMVENSIPPYLIDNERNSPYPYKASGAPAETPRNAYELIKIELAYFMQNHYDKHQTLPDDRQMQLEACRIIFASEILSIREISSEFSWLRDLIMSDEEVKLSAKYGPIRQAAENRLSSLKLASKDTIFQTCPLENQLHEFVRAKRLLGLTAMDDELQQTAAEIVGRVEEVSISPSDHIASWLVRCIFSSTNWLANFRQRAHLPRTEDIVVVNERSTDTTKIDSTIHNYSRLEHSLADFMDKQRALGIEPDDAALQREARMVIYEFDDGWNQTAADNLEWLAAFRQRHQPASASGSTLTTSPESQSQQSLHHSGSGISPVSFQATNTLNNIPSFLTADTAAAYLPPDQAALPRGVKTGPFFLNDANCYRRLARTLKKYTVAAMSADNPHRHTPSDAELQLQARLILYDDDDPWNQTAADNAEWLRRFKRDAGIIEEPGPGLPPGDAWSLEQGGTGFAPPYAFPKGDMAPFSEKTTEVPIRNVKFFQTDSSITNKYLETFKTRYPKPATIFCARELEDGLVKFVESEIGLTGSFPDDEAIRAKARVILGSTETAADDAVLLGKFKGWMMTRGQIPGQQSQAPALVRPQPRPLPTPASVPASVPASASASTSTSAPTVSPVPVVSSGMDLTLSDAEMNDILQDMNFDLSAADLEGLDMAAMGMDFGSGAGPAC</sequence>
<feature type="compositionally biased region" description="Basic and acidic residues" evidence="6">
    <location>
        <begin position="259"/>
        <end position="268"/>
    </location>
</feature>
<comment type="subcellular location">
    <subcellularLocation>
        <location evidence="5">Nucleus</location>
    </subcellularLocation>
</comment>
<keyword evidence="4" id="KW-0479">Metal-binding</keyword>
<dbReference type="InterPro" id="IPR009057">
    <property type="entry name" value="Homeodomain-like_sf"/>
</dbReference>
<feature type="region of interest" description="Disordered" evidence="6">
    <location>
        <begin position="418"/>
        <end position="439"/>
    </location>
</feature>
<feature type="compositionally biased region" description="Low complexity" evidence="6">
    <location>
        <begin position="383"/>
        <end position="401"/>
    </location>
</feature>
<dbReference type="SUPFAM" id="SSF46689">
    <property type="entry name" value="Homeodomain-like"/>
    <property type="match status" value="1"/>
</dbReference>
<dbReference type="SMART" id="SM00389">
    <property type="entry name" value="HOX"/>
    <property type="match status" value="1"/>
</dbReference>
<feature type="region of interest" description="Disordered" evidence="6">
    <location>
        <begin position="380"/>
        <end position="401"/>
    </location>
</feature>
<feature type="region of interest" description="Disordered" evidence="6">
    <location>
        <begin position="287"/>
        <end position="341"/>
    </location>
</feature>
<evidence type="ECO:0000259" key="9">
    <source>
        <dbReference type="PROSITE" id="PS51253"/>
    </source>
</evidence>
<feature type="DNA-binding region" description="Homeobox" evidence="5">
    <location>
        <begin position="232"/>
        <end position="294"/>
    </location>
</feature>
<dbReference type="OrthoDB" id="10056939at2759"/>
<keyword evidence="2 5" id="KW-0371">Homeobox</keyword>
<proteinExistence type="predicted"/>
<feature type="domain" description="HTH CENPB-type" evidence="9">
    <location>
        <begin position="826"/>
        <end position="900"/>
    </location>
</feature>
<dbReference type="GO" id="GO:0005634">
    <property type="term" value="C:nucleus"/>
    <property type="evidence" value="ECO:0007669"/>
    <property type="project" value="UniProtKB-SubCell"/>
</dbReference>
<name>A0A135UJB6_9PEZI</name>
<dbReference type="InterPro" id="IPR008422">
    <property type="entry name" value="KN_HD"/>
</dbReference>
<protein>
    <recommendedName>
        <fullName evidence="12">Homeobox and C2H2 transcription factor</fullName>
    </recommendedName>
</protein>
<dbReference type="Gene3D" id="3.30.160.60">
    <property type="entry name" value="Classic Zinc Finger"/>
    <property type="match status" value="1"/>
</dbReference>
<feature type="region of interest" description="Disordered" evidence="6">
    <location>
        <begin position="254"/>
        <end position="275"/>
    </location>
</feature>
<dbReference type="InterPro" id="IPR006600">
    <property type="entry name" value="HTH_CenpB_DNA-bd_dom"/>
</dbReference>
<dbReference type="InterPro" id="IPR013087">
    <property type="entry name" value="Znf_C2H2_type"/>
</dbReference>
<feature type="domain" description="C2H2-type" evidence="8">
    <location>
        <begin position="449"/>
        <end position="477"/>
    </location>
</feature>
<dbReference type="GO" id="GO:0003677">
    <property type="term" value="F:DNA binding"/>
    <property type="evidence" value="ECO:0007669"/>
    <property type="project" value="UniProtKB-UniRule"/>
</dbReference>
<evidence type="ECO:0000256" key="2">
    <source>
        <dbReference type="ARBA" id="ARBA00023155"/>
    </source>
</evidence>
<keyword evidence="3 5" id="KW-0539">Nucleus</keyword>
<dbReference type="PROSITE" id="PS50157">
    <property type="entry name" value="ZINC_FINGER_C2H2_2"/>
    <property type="match status" value="1"/>
</dbReference>
<dbReference type="SMART" id="SM00355">
    <property type="entry name" value="ZnF_C2H2"/>
    <property type="match status" value="2"/>
</dbReference>
<feature type="domain" description="Homeobox" evidence="7">
    <location>
        <begin position="230"/>
        <end position="293"/>
    </location>
</feature>
<dbReference type="GO" id="GO:0008270">
    <property type="term" value="F:zinc ion binding"/>
    <property type="evidence" value="ECO:0007669"/>
    <property type="project" value="UniProtKB-KW"/>
</dbReference>
<evidence type="ECO:0000256" key="1">
    <source>
        <dbReference type="ARBA" id="ARBA00023125"/>
    </source>
</evidence>
<evidence type="ECO:0000313" key="11">
    <source>
        <dbReference type="Proteomes" id="UP000070121"/>
    </source>
</evidence>